<dbReference type="InterPro" id="IPR023347">
    <property type="entry name" value="Lysozyme_dom_sf"/>
</dbReference>
<sequence length="202" mass="21032">MKVSTILPIVALSAGIADASKVMVRSTAAPVNAGALALIEKLEGFRANYYTINGDQTIGFGHDCTQRKDCANIHPPITRQQGVALLQSDLPGYEGCVCSLPNSGGLNANQYGALVSFTYNSGCGNTQKFFKSYMQSSNYNGICQALPTTNTLNGQLNSRRQQEGAFCGQATNQPSGCGGSGTGPGGPKPSPTPKPTPKAQPN</sequence>
<evidence type="ECO:0008006" key="7">
    <source>
        <dbReference type="Google" id="ProtNLM"/>
    </source>
</evidence>
<dbReference type="PANTHER" id="PTHR38107">
    <property type="match status" value="1"/>
</dbReference>
<keyword evidence="4" id="KW-0732">Signal</keyword>
<evidence type="ECO:0000256" key="1">
    <source>
        <dbReference type="ARBA" id="ARBA00022529"/>
    </source>
</evidence>
<protein>
    <recommendedName>
        <fullName evidence="7">Lysozyme</fullName>
    </recommendedName>
</protein>
<evidence type="ECO:0000256" key="2">
    <source>
        <dbReference type="ARBA" id="ARBA00022638"/>
    </source>
</evidence>
<evidence type="ECO:0000256" key="4">
    <source>
        <dbReference type="SAM" id="SignalP"/>
    </source>
</evidence>
<dbReference type="InterPro" id="IPR023346">
    <property type="entry name" value="Lysozyme-like_dom_sf"/>
</dbReference>
<comment type="caution">
    <text evidence="5">The sequence shown here is derived from an EMBL/GenBank/DDBJ whole genome shotgun (WGS) entry which is preliminary data.</text>
</comment>
<accession>A0A8H3EPS9</accession>
<dbReference type="AlphaFoldDB" id="A0A8H3EPS9"/>
<dbReference type="GO" id="GO:0042742">
    <property type="term" value="P:defense response to bacterium"/>
    <property type="evidence" value="ECO:0007669"/>
    <property type="project" value="UniProtKB-KW"/>
</dbReference>
<dbReference type="InterPro" id="IPR002196">
    <property type="entry name" value="Glyco_hydro_24"/>
</dbReference>
<dbReference type="GO" id="GO:0009253">
    <property type="term" value="P:peptidoglycan catabolic process"/>
    <property type="evidence" value="ECO:0007669"/>
    <property type="project" value="InterPro"/>
</dbReference>
<keyword evidence="1" id="KW-0929">Antimicrobial</keyword>
<feature type="chain" id="PRO_5034840259" description="Lysozyme" evidence="4">
    <location>
        <begin position="20"/>
        <end position="202"/>
    </location>
</feature>
<dbReference type="OrthoDB" id="5358886at2759"/>
<dbReference type="GO" id="GO:0003796">
    <property type="term" value="F:lysozyme activity"/>
    <property type="evidence" value="ECO:0007669"/>
    <property type="project" value="InterPro"/>
</dbReference>
<dbReference type="InterPro" id="IPR051018">
    <property type="entry name" value="Bacteriophage_GH24"/>
</dbReference>
<evidence type="ECO:0000313" key="6">
    <source>
        <dbReference type="Proteomes" id="UP000664169"/>
    </source>
</evidence>
<evidence type="ECO:0000256" key="3">
    <source>
        <dbReference type="SAM" id="MobiDB-lite"/>
    </source>
</evidence>
<feature type="region of interest" description="Disordered" evidence="3">
    <location>
        <begin position="163"/>
        <end position="202"/>
    </location>
</feature>
<dbReference type="Gene3D" id="1.10.530.40">
    <property type="match status" value="1"/>
</dbReference>
<proteinExistence type="predicted"/>
<keyword evidence="2" id="KW-0081">Bacteriolytic enzyme</keyword>
<feature type="compositionally biased region" description="Pro residues" evidence="3">
    <location>
        <begin position="186"/>
        <end position="202"/>
    </location>
</feature>
<dbReference type="GO" id="GO:0031640">
    <property type="term" value="P:killing of cells of another organism"/>
    <property type="evidence" value="ECO:0007669"/>
    <property type="project" value="UniProtKB-KW"/>
</dbReference>
<gene>
    <name evidence="5" type="ORF">GOMPHAMPRED_007335</name>
</gene>
<dbReference type="Pfam" id="PF00959">
    <property type="entry name" value="Phage_lysozyme"/>
    <property type="match status" value="1"/>
</dbReference>
<dbReference type="Proteomes" id="UP000664169">
    <property type="component" value="Unassembled WGS sequence"/>
</dbReference>
<dbReference type="EMBL" id="CAJPDQ010000006">
    <property type="protein sequence ID" value="CAF9911171.1"/>
    <property type="molecule type" value="Genomic_DNA"/>
</dbReference>
<feature type="compositionally biased region" description="Gly residues" evidence="3">
    <location>
        <begin position="176"/>
        <end position="185"/>
    </location>
</feature>
<keyword evidence="6" id="KW-1185">Reference proteome</keyword>
<evidence type="ECO:0000313" key="5">
    <source>
        <dbReference type="EMBL" id="CAF9911171.1"/>
    </source>
</evidence>
<name>A0A8H3EPS9_9LECA</name>
<dbReference type="SUPFAM" id="SSF53955">
    <property type="entry name" value="Lysozyme-like"/>
    <property type="match status" value="1"/>
</dbReference>
<feature type="signal peptide" evidence="4">
    <location>
        <begin position="1"/>
        <end position="19"/>
    </location>
</feature>
<reference evidence="5" key="1">
    <citation type="submission" date="2021-03" db="EMBL/GenBank/DDBJ databases">
        <authorList>
            <person name="Tagirdzhanova G."/>
        </authorList>
    </citation>
    <scope>NUCLEOTIDE SEQUENCE</scope>
</reference>
<dbReference type="PANTHER" id="PTHR38107:SF3">
    <property type="entry name" value="LYSOZYME RRRD-RELATED"/>
    <property type="match status" value="1"/>
</dbReference>
<organism evidence="5 6">
    <name type="scientific">Gomphillus americanus</name>
    <dbReference type="NCBI Taxonomy" id="1940652"/>
    <lineage>
        <taxon>Eukaryota</taxon>
        <taxon>Fungi</taxon>
        <taxon>Dikarya</taxon>
        <taxon>Ascomycota</taxon>
        <taxon>Pezizomycotina</taxon>
        <taxon>Lecanoromycetes</taxon>
        <taxon>OSLEUM clade</taxon>
        <taxon>Ostropomycetidae</taxon>
        <taxon>Ostropales</taxon>
        <taxon>Graphidaceae</taxon>
        <taxon>Gomphilloideae</taxon>
        <taxon>Gomphillus</taxon>
    </lineage>
</organism>
<dbReference type="GO" id="GO:0016998">
    <property type="term" value="P:cell wall macromolecule catabolic process"/>
    <property type="evidence" value="ECO:0007669"/>
    <property type="project" value="InterPro"/>
</dbReference>